<sequence>MCWRLLGEWIVNLIPLTFFPRDCGPFVGGEFYEDGEGTWPLIPARAAGGSWYRQPHETDQQKKVPEHMILAERKTLYIIYLKLNSGVCPRGVGDVSRLSADPLISLL</sequence>
<comment type="caution">
    <text evidence="2">The sequence shown here is derived from an EMBL/GenBank/DDBJ whole genome shotgun (WGS) entry which is preliminary data.</text>
</comment>
<reference evidence="2 3" key="1">
    <citation type="journal article" date="2023" name="Sci. Data">
        <title>Genome assembly of the Korean intertidal mud-creeper Batillaria attramentaria.</title>
        <authorList>
            <person name="Patra A.K."/>
            <person name="Ho P.T."/>
            <person name="Jun S."/>
            <person name="Lee S.J."/>
            <person name="Kim Y."/>
            <person name="Won Y.J."/>
        </authorList>
    </citation>
    <scope>NUCLEOTIDE SEQUENCE [LARGE SCALE GENOMIC DNA]</scope>
    <source>
        <strain evidence="2">Wonlab-2016</strain>
    </source>
</reference>
<name>A0ABD0JG44_9CAEN</name>
<keyword evidence="3" id="KW-1185">Reference proteome</keyword>
<accession>A0ABD0JG44</accession>
<keyword evidence="1" id="KW-0732">Signal</keyword>
<dbReference type="AlphaFoldDB" id="A0ABD0JG44"/>
<dbReference type="Proteomes" id="UP001519460">
    <property type="component" value="Unassembled WGS sequence"/>
</dbReference>
<evidence type="ECO:0000313" key="3">
    <source>
        <dbReference type="Proteomes" id="UP001519460"/>
    </source>
</evidence>
<feature type="chain" id="PRO_5044794712" evidence="1">
    <location>
        <begin position="16"/>
        <end position="107"/>
    </location>
</feature>
<gene>
    <name evidence="2" type="ORF">BaRGS_00034906</name>
</gene>
<protein>
    <submittedName>
        <fullName evidence="2">Uncharacterized protein</fullName>
    </submittedName>
</protein>
<evidence type="ECO:0000256" key="1">
    <source>
        <dbReference type="SAM" id="SignalP"/>
    </source>
</evidence>
<organism evidence="2 3">
    <name type="scientific">Batillaria attramentaria</name>
    <dbReference type="NCBI Taxonomy" id="370345"/>
    <lineage>
        <taxon>Eukaryota</taxon>
        <taxon>Metazoa</taxon>
        <taxon>Spiralia</taxon>
        <taxon>Lophotrochozoa</taxon>
        <taxon>Mollusca</taxon>
        <taxon>Gastropoda</taxon>
        <taxon>Caenogastropoda</taxon>
        <taxon>Sorbeoconcha</taxon>
        <taxon>Cerithioidea</taxon>
        <taxon>Batillariidae</taxon>
        <taxon>Batillaria</taxon>
    </lineage>
</organism>
<proteinExistence type="predicted"/>
<evidence type="ECO:0000313" key="2">
    <source>
        <dbReference type="EMBL" id="KAK7473855.1"/>
    </source>
</evidence>
<dbReference type="EMBL" id="JACVVK020000455">
    <property type="protein sequence ID" value="KAK7473855.1"/>
    <property type="molecule type" value="Genomic_DNA"/>
</dbReference>
<feature type="signal peptide" evidence="1">
    <location>
        <begin position="1"/>
        <end position="15"/>
    </location>
</feature>